<feature type="binding site" evidence="6">
    <location>
        <position position="73"/>
    </location>
    <ligand>
        <name>[4Fe-4S] cluster</name>
        <dbReference type="ChEBI" id="CHEBI:49883"/>
        <label>2</label>
    </ligand>
</feature>
<feature type="domain" description="4Fe-4S ferredoxin-type" evidence="7">
    <location>
        <begin position="26"/>
        <end position="55"/>
    </location>
</feature>
<evidence type="ECO:0000256" key="1">
    <source>
        <dbReference type="ARBA" id="ARBA00022485"/>
    </source>
</evidence>
<organism evidence="8 9">
    <name type="scientific">Shewanella corallii</name>
    <dbReference type="NCBI Taxonomy" id="560080"/>
    <lineage>
        <taxon>Bacteria</taxon>
        <taxon>Pseudomonadati</taxon>
        <taxon>Pseudomonadota</taxon>
        <taxon>Gammaproteobacteria</taxon>
        <taxon>Alteromonadales</taxon>
        <taxon>Shewanellaceae</taxon>
        <taxon>Shewanella</taxon>
    </lineage>
</organism>
<keyword evidence="2 6" id="KW-0479">Metal-binding</keyword>
<feature type="binding site" evidence="6">
    <location>
        <position position="70"/>
    </location>
    <ligand>
        <name>[4Fe-4S] cluster</name>
        <dbReference type="ChEBI" id="CHEBI:49883"/>
        <label>2</label>
    </ligand>
</feature>
<dbReference type="EMBL" id="JAKIKT010000009">
    <property type="protein sequence ID" value="MCL2915925.1"/>
    <property type="molecule type" value="Genomic_DNA"/>
</dbReference>
<dbReference type="HAMAP" id="MF_02201">
    <property type="entry name" value="NapF"/>
    <property type="match status" value="1"/>
</dbReference>
<keyword evidence="4 6" id="KW-0408">Iron</keyword>
<keyword evidence="9" id="KW-1185">Reference proteome</keyword>
<feature type="binding site" evidence="6">
    <location>
        <position position="45"/>
    </location>
    <ligand>
        <name>[4Fe-4S] cluster</name>
        <dbReference type="ChEBI" id="CHEBI:49883"/>
        <label>1</label>
    </ligand>
</feature>
<evidence type="ECO:0000256" key="3">
    <source>
        <dbReference type="ARBA" id="ARBA00022737"/>
    </source>
</evidence>
<dbReference type="NCBIfam" id="TIGR00402">
    <property type="entry name" value="napF"/>
    <property type="match status" value="1"/>
</dbReference>
<comment type="cofactor">
    <cofactor evidence="6">
        <name>[4Fe-4S] cluster</name>
        <dbReference type="ChEBI" id="CHEBI:49883"/>
    </cofactor>
</comment>
<keyword evidence="5 6" id="KW-0411">Iron-sulfur</keyword>
<feature type="binding site" evidence="6">
    <location>
        <position position="35"/>
    </location>
    <ligand>
        <name>[4Fe-4S] cluster</name>
        <dbReference type="ChEBI" id="CHEBI:49883"/>
        <label>1</label>
    </ligand>
</feature>
<evidence type="ECO:0000256" key="5">
    <source>
        <dbReference type="ARBA" id="ARBA00023014"/>
    </source>
</evidence>
<dbReference type="PANTHER" id="PTHR43687:SF1">
    <property type="entry name" value="FERREDOXIN III"/>
    <property type="match status" value="1"/>
</dbReference>
<dbReference type="SUPFAM" id="SSF54862">
    <property type="entry name" value="4Fe-4S ferredoxins"/>
    <property type="match status" value="1"/>
</dbReference>
<keyword evidence="3 6" id="KW-0677">Repeat</keyword>
<dbReference type="RefSeq" id="WP_249250491.1">
    <property type="nucleotide sequence ID" value="NZ_JAKIKT010000009.1"/>
</dbReference>
<evidence type="ECO:0000256" key="2">
    <source>
        <dbReference type="ARBA" id="ARBA00022723"/>
    </source>
</evidence>
<comment type="subunit">
    <text evidence="6">Interacts with the cytoplasmic NapA precursor.</text>
</comment>
<gene>
    <name evidence="6 8" type="primary">napF</name>
    <name evidence="8" type="ORF">L2725_19465</name>
</gene>
<comment type="similarity">
    <text evidence="6">Belongs to the NapF family.</text>
</comment>
<feature type="binding site" evidence="6">
    <location>
        <position position="41"/>
    </location>
    <ligand>
        <name>[4Fe-4S] cluster</name>
        <dbReference type="ChEBI" id="CHEBI:49883"/>
        <label>1</label>
    </ligand>
</feature>
<comment type="caution">
    <text evidence="8">The sequence shown here is derived from an EMBL/GenBank/DDBJ whole genome shotgun (WGS) entry which is preliminary data.</text>
</comment>
<feature type="domain" description="4Fe-4S ferredoxin-type" evidence="7">
    <location>
        <begin position="56"/>
        <end position="87"/>
    </location>
</feature>
<name>A0ABT0NCU0_9GAMM</name>
<feature type="binding site" evidence="6">
    <location>
        <position position="38"/>
    </location>
    <ligand>
        <name>[4Fe-4S] cluster</name>
        <dbReference type="ChEBI" id="CHEBI:49883"/>
        <label>1</label>
    </ligand>
</feature>
<comment type="function">
    <text evidence="6">Could be involved in the maturation of NapA, the catalytic subunit of the periplasmic nitrate reductase, before its export into the periplasm.</text>
</comment>
<evidence type="ECO:0000256" key="6">
    <source>
        <dbReference type="HAMAP-Rule" id="MF_02201"/>
    </source>
</evidence>
<dbReference type="PROSITE" id="PS51379">
    <property type="entry name" value="4FE4S_FER_2"/>
    <property type="match status" value="3"/>
</dbReference>
<dbReference type="InterPro" id="IPR050572">
    <property type="entry name" value="Fe-S_Ferredoxin"/>
</dbReference>
<dbReference type="PANTHER" id="PTHR43687">
    <property type="entry name" value="ADENYLYLSULFATE REDUCTASE, BETA SUBUNIT"/>
    <property type="match status" value="1"/>
</dbReference>
<dbReference type="InterPro" id="IPR017896">
    <property type="entry name" value="4Fe4S_Fe-S-bd"/>
</dbReference>
<dbReference type="PROSITE" id="PS00198">
    <property type="entry name" value="4FE4S_FER_1"/>
    <property type="match status" value="1"/>
</dbReference>
<reference evidence="8 9" key="1">
    <citation type="submission" date="2022-01" db="EMBL/GenBank/DDBJ databases">
        <title>Whole genome-based taxonomy of the Shewanellaceae.</title>
        <authorList>
            <person name="Martin-Rodriguez A.J."/>
        </authorList>
    </citation>
    <scope>NUCLEOTIDE SEQUENCE [LARGE SCALE GENOMIC DNA]</scope>
    <source>
        <strain evidence="8 9">DSM 21332</strain>
    </source>
</reference>
<dbReference type="Gene3D" id="3.30.70.20">
    <property type="match status" value="2"/>
</dbReference>
<keyword evidence="6" id="KW-0963">Cytoplasm</keyword>
<feature type="binding site" evidence="6">
    <location>
        <position position="67"/>
    </location>
    <ligand>
        <name>[4Fe-4S] cluster</name>
        <dbReference type="ChEBI" id="CHEBI:49883"/>
        <label>2</label>
    </ligand>
</feature>
<feature type="domain" description="4Fe-4S ferredoxin-type" evidence="7">
    <location>
        <begin position="130"/>
        <end position="159"/>
    </location>
</feature>
<evidence type="ECO:0000313" key="9">
    <source>
        <dbReference type="Proteomes" id="UP001202831"/>
    </source>
</evidence>
<keyword evidence="1 6" id="KW-0004">4Fe-4S</keyword>
<dbReference type="Proteomes" id="UP001202831">
    <property type="component" value="Unassembled WGS sequence"/>
</dbReference>
<feature type="binding site" evidence="6">
    <location>
        <position position="149"/>
    </location>
    <ligand>
        <name>[4Fe-4S] cluster</name>
        <dbReference type="ChEBI" id="CHEBI:49883"/>
        <label>3</label>
    </ligand>
</feature>
<evidence type="ECO:0000259" key="7">
    <source>
        <dbReference type="PROSITE" id="PS51379"/>
    </source>
</evidence>
<feature type="binding site" evidence="6">
    <location>
        <position position="145"/>
    </location>
    <ligand>
        <name>[4Fe-4S] cluster</name>
        <dbReference type="ChEBI" id="CHEBI:49883"/>
        <label>3</label>
    </ligand>
</feature>
<sequence length="161" mass="17523">MVDLVRRKLVTLARGPAGQLSLPWLFSQQQFVDACTRCNKCVDACETQIIQVGDGGFPHVDLTINECTLCYRCASVCSEPLFKAEPEAPWQADIQLTDRCLALQNIDCRSCADACEPMAIQFKPIIGKVAQPNLQTESCTGCGACISPCPADAINLVLRET</sequence>
<evidence type="ECO:0000256" key="4">
    <source>
        <dbReference type="ARBA" id="ARBA00023004"/>
    </source>
</evidence>
<protein>
    <recommendedName>
        <fullName evidence="6">Ferredoxin-type protein NapF</fullName>
    </recommendedName>
</protein>
<evidence type="ECO:0000313" key="8">
    <source>
        <dbReference type="EMBL" id="MCL2915925.1"/>
    </source>
</evidence>
<feature type="binding site" evidence="6">
    <location>
        <position position="142"/>
    </location>
    <ligand>
        <name>[4Fe-4S] cluster</name>
        <dbReference type="ChEBI" id="CHEBI:49883"/>
        <label>3</label>
    </ligand>
</feature>
<accession>A0ABT0NCU0</accession>
<dbReference type="CDD" id="cd10564">
    <property type="entry name" value="NapF_like"/>
    <property type="match status" value="1"/>
</dbReference>
<dbReference type="InterPro" id="IPR017900">
    <property type="entry name" value="4Fe4S_Fe_S_CS"/>
</dbReference>
<dbReference type="InterPro" id="IPR004496">
    <property type="entry name" value="NapF"/>
</dbReference>
<comment type="subcellular location">
    <subcellularLocation>
        <location evidence="6">Cytoplasm</location>
    </subcellularLocation>
</comment>
<proteinExistence type="inferred from homology"/>
<feature type="binding site" evidence="6">
    <location>
        <position position="139"/>
    </location>
    <ligand>
        <name>[4Fe-4S] cluster</name>
        <dbReference type="ChEBI" id="CHEBI:49883"/>
        <label>3</label>
    </ligand>
</feature>
<feature type="binding site" evidence="6">
    <location>
        <position position="77"/>
    </location>
    <ligand>
        <name>[4Fe-4S] cluster</name>
        <dbReference type="ChEBI" id="CHEBI:49883"/>
        <label>2</label>
    </ligand>
</feature>
<dbReference type="Pfam" id="PF12838">
    <property type="entry name" value="Fer4_7"/>
    <property type="match status" value="2"/>
</dbReference>